<dbReference type="RefSeq" id="WP_092756080.1">
    <property type="nucleotide sequence ID" value="NZ_FOCG01000003.1"/>
</dbReference>
<evidence type="ECO:0000256" key="1">
    <source>
        <dbReference type="SAM" id="SignalP"/>
    </source>
</evidence>
<dbReference type="PROSITE" id="PS51257">
    <property type="entry name" value="PROKAR_LIPOPROTEIN"/>
    <property type="match status" value="1"/>
</dbReference>
<keyword evidence="3" id="KW-1185">Reference proteome</keyword>
<evidence type="ECO:0008006" key="4">
    <source>
        <dbReference type="Google" id="ProtNLM"/>
    </source>
</evidence>
<reference evidence="2 3" key="1">
    <citation type="submission" date="2016-10" db="EMBL/GenBank/DDBJ databases">
        <authorList>
            <person name="de Groot N.N."/>
        </authorList>
    </citation>
    <scope>NUCLEOTIDE SEQUENCE [LARGE SCALE GENOMIC DNA]</scope>
    <source>
        <strain evidence="2 3">CGMCC 1.5070</strain>
    </source>
</reference>
<accession>A0A1H8DNX1</accession>
<proteinExistence type="predicted"/>
<feature type="signal peptide" evidence="1">
    <location>
        <begin position="1"/>
        <end position="20"/>
    </location>
</feature>
<dbReference type="Proteomes" id="UP000199158">
    <property type="component" value="Unassembled WGS sequence"/>
</dbReference>
<gene>
    <name evidence="2" type="ORF">SAMN05216180_2715</name>
</gene>
<keyword evidence="1" id="KW-0732">Signal</keyword>
<evidence type="ECO:0000313" key="3">
    <source>
        <dbReference type="Proteomes" id="UP000199158"/>
    </source>
</evidence>
<dbReference type="OrthoDB" id="9800872at2"/>
<name>A0A1H8DNX1_9FIRM</name>
<feature type="chain" id="PRO_5039032445" description="DUF3221 domain-containing protein" evidence="1">
    <location>
        <begin position="21"/>
        <end position="96"/>
    </location>
</feature>
<protein>
    <recommendedName>
        <fullName evidence="4">DUF3221 domain-containing protein</fullName>
    </recommendedName>
</protein>
<evidence type="ECO:0000313" key="2">
    <source>
        <dbReference type="EMBL" id="SEN08913.1"/>
    </source>
</evidence>
<organism evidence="2 3">
    <name type="scientific">Hydrogenoanaerobacterium saccharovorans</name>
    <dbReference type="NCBI Taxonomy" id="474960"/>
    <lineage>
        <taxon>Bacteria</taxon>
        <taxon>Bacillati</taxon>
        <taxon>Bacillota</taxon>
        <taxon>Clostridia</taxon>
        <taxon>Eubacteriales</taxon>
        <taxon>Oscillospiraceae</taxon>
        <taxon>Hydrogenoanaerobacterium</taxon>
    </lineage>
</organism>
<dbReference type="AlphaFoldDB" id="A0A1H8DNX1"/>
<dbReference type="EMBL" id="FOCG01000003">
    <property type="protein sequence ID" value="SEN08913.1"/>
    <property type="molecule type" value="Genomic_DNA"/>
</dbReference>
<sequence length="96" mass="10404">MKKRLVALVAAGILLLTACAKIENITFTATIENVSDNNILVATTEDVGFDKASVRLTDVKIDFNLTKGQTVELTILPEIAESYPVQVTAVDIKQVK</sequence>